<accession>A0A9X0ACE0</accession>
<sequence>MTTTVASDIAREIRISTHDREKQGTEHSKRVWRNLIRWELESLQTSSINFASSRVSLCLTALKMESEEEGDLNCAIRVQKGLQNLQACNLRCKFVFFQSAQKTSCKRASKSI</sequence>
<keyword evidence="2" id="KW-1185">Reference proteome</keyword>
<evidence type="ECO:0000313" key="1">
    <source>
        <dbReference type="EMBL" id="KAJ8058273.1"/>
    </source>
</evidence>
<dbReference type="AlphaFoldDB" id="A0A9X0ACE0"/>
<dbReference type="EMBL" id="JAPEIS010000016">
    <property type="protein sequence ID" value="KAJ8058273.1"/>
    <property type="molecule type" value="Genomic_DNA"/>
</dbReference>
<dbReference type="Proteomes" id="UP001152300">
    <property type="component" value="Unassembled WGS sequence"/>
</dbReference>
<proteinExistence type="predicted"/>
<comment type="caution">
    <text evidence="1">The sequence shown here is derived from an EMBL/GenBank/DDBJ whole genome shotgun (WGS) entry which is preliminary data.</text>
</comment>
<organism evidence="1 2">
    <name type="scientific">Sclerotinia nivalis</name>
    <dbReference type="NCBI Taxonomy" id="352851"/>
    <lineage>
        <taxon>Eukaryota</taxon>
        <taxon>Fungi</taxon>
        <taxon>Dikarya</taxon>
        <taxon>Ascomycota</taxon>
        <taxon>Pezizomycotina</taxon>
        <taxon>Leotiomycetes</taxon>
        <taxon>Helotiales</taxon>
        <taxon>Sclerotiniaceae</taxon>
        <taxon>Sclerotinia</taxon>
    </lineage>
</organism>
<reference evidence="1" key="1">
    <citation type="submission" date="2022-11" db="EMBL/GenBank/DDBJ databases">
        <title>Genome Resource of Sclerotinia nivalis Strain SnTB1, a Plant Pathogen Isolated from American Ginseng.</title>
        <authorList>
            <person name="Fan S."/>
        </authorList>
    </citation>
    <scope>NUCLEOTIDE SEQUENCE</scope>
    <source>
        <strain evidence="1">SnTB1</strain>
    </source>
</reference>
<name>A0A9X0ACE0_9HELO</name>
<protein>
    <submittedName>
        <fullName evidence="1">Uncharacterized protein</fullName>
    </submittedName>
</protein>
<gene>
    <name evidence="1" type="ORF">OCU04_012468</name>
</gene>
<evidence type="ECO:0000313" key="2">
    <source>
        <dbReference type="Proteomes" id="UP001152300"/>
    </source>
</evidence>